<dbReference type="EMBL" id="JBFXLQ010000002">
    <property type="protein sequence ID" value="KAL2871845.1"/>
    <property type="molecule type" value="Genomic_DNA"/>
</dbReference>
<gene>
    <name evidence="7" type="ORF">BJX67DRAFT_89456</name>
</gene>
<feature type="transmembrane region" description="Helical" evidence="6">
    <location>
        <begin position="565"/>
        <end position="588"/>
    </location>
</feature>
<dbReference type="PANTHER" id="PTHR31794:SF2">
    <property type="entry name" value="AUXIN EFFLUX TRANSPORTER FAMILY PROTEIN (EUROFUNG)"/>
    <property type="match status" value="1"/>
</dbReference>
<organism evidence="7 8">
    <name type="scientific">Aspergillus lucknowensis</name>
    <dbReference type="NCBI Taxonomy" id="176173"/>
    <lineage>
        <taxon>Eukaryota</taxon>
        <taxon>Fungi</taxon>
        <taxon>Dikarya</taxon>
        <taxon>Ascomycota</taxon>
        <taxon>Pezizomycotina</taxon>
        <taxon>Eurotiomycetes</taxon>
        <taxon>Eurotiomycetidae</taxon>
        <taxon>Eurotiales</taxon>
        <taxon>Aspergillaceae</taxon>
        <taxon>Aspergillus</taxon>
        <taxon>Aspergillus subgen. Nidulantes</taxon>
    </lineage>
</organism>
<evidence type="ECO:0000256" key="4">
    <source>
        <dbReference type="ARBA" id="ARBA00023136"/>
    </source>
</evidence>
<comment type="caution">
    <text evidence="7">The sequence shown here is derived from an EMBL/GenBank/DDBJ whole genome shotgun (WGS) entry which is preliminary data.</text>
</comment>
<name>A0ABR4M5F6_9EURO</name>
<dbReference type="Proteomes" id="UP001610432">
    <property type="component" value="Unassembled WGS sequence"/>
</dbReference>
<evidence type="ECO:0000256" key="6">
    <source>
        <dbReference type="SAM" id="Phobius"/>
    </source>
</evidence>
<keyword evidence="3 6" id="KW-1133">Transmembrane helix</keyword>
<feature type="transmembrane region" description="Helical" evidence="6">
    <location>
        <begin position="89"/>
        <end position="108"/>
    </location>
</feature>
<accession>A0ABR4M5F6</accession>
<keyword evidence="8" id="KW-1185">Reference proteome</keyword>
<evidence type="ECO:0000256" key="3">
    <source>
        <dbReference type="ARBA" id="ARBA00022989"/>
    </source>
</evidence>
<evidence type="ECO:0000256" key="1">
    <source>
        <dbReference type="ARBA" id="ARBA00004141"/>
    </source>
</evidence>
<feature type="transmembrane region" description="Helical" evidence="6">
    <location>
        <begin position="120"/>
        <end position="141"/>
    </location>
</feature>
<dbReference type="RefSeq" id="XP_070890824.1">
    <property type="nucleotide sequence ID" value="XM_071035599.1"/>
</dbReference>
<comment type="subcellular location">
    <subcellularLocation>
        <location evidence="1">Membrane</location>
        <topology evidence="1">Multi-pass membrane protein</topology>
    </subcellularLocation>
</comment>
<evidence type="ECO:0000313" key="8">
    <source>
        <dbReference type="Proteomes" id="UP001610432"/>
    </source>
</evidence>
<keyword evidence="2 6" id="KW-0812">Transmembrane</keyword>
<evidence type="ECO:0000313" key="7">
    <source>
        <dbReference type="EMBL" id="KAL2871845.1"/>
    </source>
</evidence>
<evidence type="ECO:0000256" key="5">
    <source>
        <dbReference type="SAM" id="MobiDB-lite"/>
    </source>
</evidence>
<sequence>MAVFTTPRSLQYAQSLASQSLGSRQFVAQVPVGASPGILQDALGPHSSHPPFLNLVLLVFEAVLEVVCVSLPGYIAARVGMFDADAQKFVANLNVALFTPCLIFMKLGSQLTAEKLTDLAIIPGIFVVQTAVSYFCAFVVSRCFRFSKRPANFVAAMAVFGNSNSLPISLIISLSQTLRGLHWDRIPNDNDDEVAARGILYLLIFQQLGQLVRWSWGYRVLLAPRERCLEEGANEDGSPRIAHGQERYTDNPEQADPDEPLIRTRSSSDGSIECPDGSNHGSEEFHSGEATPVNARTYSYAKLPHSSHEQSLDQSPLLGPPPSGPFLPRQDSRGDILYFPNVEINNQKDSVNQGPVARFKAATFRLGTWITNSWARGSNAVYSRLPTPMQEALSRCLALSRRFLHGLWDFMNPPLWAMLVAIIVASVPSLQRLFFGDGTFVQNSVTSAISQNGQVAVPLILVVLGANLERNTIPQEALEDTKDAGEEKRLIIASLLARMLLPTIIMTPLLALLAKYVPVSIVDDPIFIIVCFLLTGAPSALQLAQICQINNVYVGAMSKLLFQSYVVWILPSTLVLVMCALEVVEWAAV</sequence>
<evidence type="ECO:0000256" key="2">
    <source>
        <dbReference type="ARBA" id="ARBA00022692"/>
    </source>
</evidence>
<dbReference type="InterPro" id="IPR004776">
    <property type="entry name" value="Mem_transp_PIN-like"/>
</dbReference>
<keyword evidence="4 6" id="KW-0472">Membrane</keyword>
<feature type="transmembrane region" description="Helical" evidence="6">
    <location>
        <begin position="52"/>
        <end position="77"/>
    </location>
</feature>
<feature type="transmembrane region" description="Helical" evidence="6">
    <location>
        <begin position="153"/>
        <end position="174"/>
    </location>
</feature>
<feature type="region of interest" description="Disordered" evidence="5">
    <location>
        <begin position="232"/>
        <end position="290"/>
    </location>
</feature>
<protein>
    <submittedName>
        <fullName evidence="7">Auxin efflux carrier</fullName>
    </submittedName>
</protein>
<dbReference type="Pfam" id="PF03547">
    <property type="entry name" value="Mem_trans"/>
    <property type="match status" value="1"/>
</dbReference>
<feature type="transmembrane region" description="Helical" evidence="6">
    <location>
        <begin position="526"/>
        <end position="544"/>
    </location>
</feature>
<feature type="region of interest" description="Disordered" evidence="5">
    <location>
        <begin position="303"/>
        <end position="330"/>
    </location>
</feature>
<feature type="transmembrane region" description="Helical" evidence="6">
    <location>
        <begin position="490"/>
        <end position="514"/>
    </location>
</feature>
<proteinExistence type="predicted"/>
<dbReference type="GeneID" id="98150671"/>
<dbReference type="PANTHER" id="PTHR31794">
    <property type="entry name" value="AUXIN EFFLUX TRANSPORTER FAMILY PROTEIN (EUROFUNG)"/>
    <property type="match status" value="1"/>
</dbReference>
<feature type="transmembrane region" description="Helical" evidence="6">
    <location>
        <begin position="410"/>
        <end position="429"/>
    </location>
</feature>
<reference evidence="7 8" key="1">
    <citation type="submission" date="2024-07" db="EMBL/GenBank/DDBJ databases">
        <title>Section-level genome sequencing and comparative genomics of Aspergillus sections Usti and Cavernicolus.</title>
        <authorList>
            <consortium name="Lawrence Berkeley National Laboratory"/>
            <person name="Nybo J.L."/>
            <person name="Vesth T.C."/>
            <person name="Theobald S."/>
            <person name="Frisvad J.C."/>
            <person name="Larsen T.O."/>
            <person name="Kjaerboelling I."/>
            <person name="Rothschild-Mancinelli K."/>
            <person name="Lyhne E.K."/>
            <person name="Kogle M.E."/>
            <person name="Barry K."/>
            <person name="Clum A."/>
            <person name="Na H."/>
            <person name="Ledsgaard L."/>
            <person name="Lin J."/>
            <person name="Lipzen A."/>
            <person name="Kuo A."/>
            <person name="Riley R."/>
            <person name="Mondo S."/>
            <person name="Labutti K."/>
            <person name="Haridas S."/>
            <person name="Pangalinan J."/>
            <person name="Salamov A.A."/>
            <person name="Simmons B.A."/>
            <person name="Magnuson J.K."/>
            <person name="Chen J."/>
            <person name="Drula E."/>
            <person name="Henrissat B."/>
            <person name="Wiebenga A."/>
            <person name="Lubbers R.J."/>
            <person name="Gomes A.C."/>
            <person name="Macurrencykelacurrency M.R."/>
            <person name="Stajich J."/>
            <person name="Grigoriev I.V."/>
            <person name="Mortensen U.H."/>
            <person name="De Vries R.P."/>
            <person name="Baker S.E."/>
            <person name="Andersen M.R."/>
        </authorList>
    </citation>
    <scope>NUCLEOTIDE SEQUENCE [LARGE SCALE GENOMIC DNA]</scope>
    <source>
        <strain evidence="7 8">CBS 449.75</strain>
    </source>
</reference>